<dbReference type="GO" id="GO:0010154">
    <property type="term" value="P:fruit development"/>
    <property type="evidence" value="ECO:0007669"/>
    <property type="project" value="UniProtKB-ARBA"/>
</dbReference>
<keyword evidence="3" id="KW-0444">Lipid biosynthesis</keyword>
<keyword evidence="9" id="KW-1207">Sterol metabolism</keyword>
<sequence length="743" mass="81098">MASAAEEAKGVEEGGGGASANGGDNPATATASASAAAAASSSSPADDRGLPRSSTMPGGINNVEITNETAGPSNLERSRTERRRQNNPADDPTKQLFDDKISLKKKLEMLNRIATVKDDGTVVVDVPSSLETSTTDGVAYDGYSDVTVEEPLDGADISVRPPMDIVILIVGTRGDVQPFIAIGKRLQDYGHRVRLATHANFKEFVLTAGLEFFPLGDMVKNKGFLPSGPSEIPIQRKQMKEIIFSLLPACKEPDPDTGIPFKVDAIIANPPAYGHTHVAEALKVPIHIFFTMPWTPTSEFPHPLSRVKQAAGYRLSYQIVDSMIWLGIRDMINEFRKKKLKLRPVTYLSGAQGSGNDIPHGYIWSPHLVPKPKDWGPKIDVVGFCFLDLASNYVPPEPLVKWLEAGDKPIYVGFGSLPVQDPAKMTEVIVKALEITGQRGIINKGWGGLGTLAEPKDFVYLLDNCPHDWLFLQCKAVLSYQIVDSMIWLGIRDMINEFRKKKLKLRPVTYLSGAQGSGNDIPYGYIWSPHLVPKPKDWGPKIDVVGFCFLDLASNYVPPEPLVKWLEAGDKPIYVGFGSLVHHGGAGTTAAGLKAACPTTIVPFFGDQPFWVDRVHARGVGPLPIPVDQFSLQKLVDAINFMMEPKVKEKAVELAKAMESEDGVSGAVRAFLRHLPLRAEETTPQPTSSFLEFLGPFSFYDIFHVMALQAIVALYMCQYHLEASLSVSSRVIILVDPTAEGIC</sequence>
<dbReference type="EnsemblPlants" id="ORUFI04G01740.1">
    <property type="protein sequence ID" value="ORUFI04G01740.1"/>
    <property type="gene ID" value="ORUFI04G01740"/>
</dbReference>
<keyword evidence="8" id="KW-0443">Lipid metabolism</keyword>
<dbReference type="GO" id="GO:0016906">
    <property type="term" value="F:sterol 3-beta-glucosyltransferase activity"/>
    <property type="evidence" value="ECO:0007669"/>
    <property type="project" value="UniProtKB-EC"/>
</dbReference>
<evidence type="ECO:0000259" key="13">
    <source>
        <dbReference type="Pfam" id="PF06722"/>
    </source>
</evidence>
<keyword evidence="6" id="KW-0752">Steroid biosynthesis</keyword>
<dbReference type="SUPFAM" id="SSF53756">
    <property type="entry name" value="UDP-Glycosyltransferase/glycogen phosphorylase"/>
    <property type="match status" value="2"/>
</dbReference>
<dbReference type="CDD" id="cd03784">
    <property type="entry name" value="GT1_Gtf-like"/>
    <property type="match status" value="1"/>
</dbReference>
<keyword evidence="15" id="KW-1185">Reference proteome</keyword>
<reference evidence="14" key="2">
    <citation type="submission" date="2015-06" db="UniProtKB">
        <authorList>
            <consortium name="EnsemblPlants"/>
        </authorList>
    </citation>
    <scope>IDENTIFICATION</scope>
</reference>
<evidence type="ECO:0000259" key="12">
    <source>
        <dbReference type="Pfam" id="PF03033"/>
    </source>
</evidence>
<proteinExistence type="inferred from homology"/>
<dbReference type="GO" id="GO:0016126">
    <property type="term" value="P:sterol biosynthetic process"/>
    <property type="evidence" value="ECO:0007669"/>
    <property type="project" value="UniProtKB-KW"/>
</dbReference>
<dbReference type="Pfam" id="PF03033">
    <property type="entry name" value="Glyco_transf_28"/>
    <property type="match status" value="1"/>
</dbReference>
<keyword evidence="5" id="KW-0808">Transferase</keyword>
<evidence type="ECO:0000256" key="4">
    <source>
        <dbReference type="ARBA" id="ARBA00022676"/>
    </source>
</evidence>
<name>A0A0E0P4W1_ORYRU</name>
<evidence type="ECO:0000256" key="2">
    <source>
        <dbReference type="ARBA" id="ARBA00012650"/>
    </source>
</evidence>
<feature type="compositionally biased region" description="Basic and acidic residues" evidence="11">
    <location>
        <begin position="1"/>
        <end position="12"/>
    </location>
</feature>
<accession>A0A0E0P4W1</accession>
<dbReference type="eggNOG" id="KOG1192">
    <property type="taxonomic scope" value="Eukaryota"/>
</dbReference>
<feature type="compositionally biased region" description="Polar residues" evidence="11">
    <location>
        <begin position="63"/>
        <end position="72"/>
    </location>
</feature>
<protein>
    <recommendedName>
        <fullName evidence="2">sterol 3beta-glucosyltransferase</fullName>
        <ecNumber evidence="2">2.4.1.173</ecNumber>
    </recommendedName>
</protein>
<dbReference type="AlphaFoldDB" id="A0A0E0P4W1"/>
<dbReference type="PANTHER" id="PTHR48050">
    <property type="entry name" value="STEROL 3-BETA-GLUCOSYLTRANSFERASE"/>
    <property type="match status" value="1"/>
</dbReference>
<dbReference type="InterPro" id="IPR002213">
    <property type="entry name" value="UDP_glucos_trans"/>
</dbReference>
<evidence type="ECO:0000313" key="14">
    <source>
        <dbReference type="EnsemblPlants" id="ORUFI04G01740.1"/>
    </source>
</evidence>
<dbReference type="Gene3D" id="3.40.50.2000">
    <property type="entry name" value="Glycogen Phosphorylase B"/>
    <property type="match status" value="5"/>
</dbReference>
<dbReference type="Gramene" id="ORUFI04G01740.1">
    <property type="protein sequence ID" value="ORUFI04G01740.1"/>
    <property type="gene ID" value="ORUFI04G01740"/>
</dbReference>
<evidence type="ECO:0000256" key="11">
    <source>
        <dbReference type="SAM" id="MobiDB-lite"/>
    </source>
</evidence>
<evidence type="ECO:0000256" key="10">
    <source>
        <dbReference type="ARBA" id="ARBA00023221"/>
    </source>
</evidence>
<evidence type="ECO:0000256" key="8">
    <source>
        <dbReference type="ARBA" id="ARBA00023098"/>
    </source>
</evidence>
<evidence type="ECO:0000256" key="6">
    <source>
        <dbReference type="ARBA" id="ARBA00022955"/>
    </source>
</evidence>
<dbReference type="FunFam" id="3.40.50.2000:FF:000009">
    <property type="entry name" value="Sterol 3-beta-glucosyltransferase UGT80A2"/>
    <property type="match status" value="1"/>
</dbReference>
<dbReference type="PANTHER" id="PTHR48050:SF13">
    <property type="entry name" value="STEROL 3-BETA-GLUCOSYLTRANSFERASE UGT80A2"/>
    <property type="match status" value="1"/>
</dbReference>
<evidence type="ECO:0000256" key="7">
    <source>
        <dbReference type="ARBA" id="ARBA00023011"/>
    </source>
</evidence>
<feature type="domain" description="Glycosyltransferase family 28 N-terminal" evidence="12">
    <location>
        <begin position="165"/>
        <end position="300"/>
    </location>
</feature>
<dbReference type="OMA" id="GYWWPYD"/>
<dbReference type="FunFam" id="3.40.50.2000:FF:000030">
    <property type="entry name" value="Sterol 3-beta-glucosyltransferase UGT80A2"/>
    <property type="match status" value="1"/>
</dbReference>
<dbReference type="EC" id="2.4.1.173" evidence="2"/>
<dbReference type="GO" id="GO:0009791">
    <property type="term" value="P:post-embryonic development"/>
    <property type="evidence" value="ECO:0007669"/>
    <property type="project" value="UniProtKB-ARBA"/>
</dbReference>
<comment type="similarity">
    <text evidence="1">Belongs to the glycosyltransferase 28 family.</text>
</comment>
<evidence type="ECO:0000256" key="5">
    <source>
        <dbReference type="ARBA" id="ARBA00022679"/>
    </source>
</evidence>
<evidence type="ECO:0000256" key="3">
    <source>
        <dbReference type="ARBA" id="ARBA00022516"/>
    </source>
</evidence>
<dbReference type="InterPro" id="IPR010610">
    <property type="entry name" value="EryCIII-like_C"/>
</dbReference>
<feature type="region of interest" description="Disordered" evidence="11">
    <location>
        <begin position="1"/>
        <end position="97"/>
    </location>
</feature>
<evidence type="ECO:0000256" key="9">
    <source>
        <dbReference type="ARBA" id="ARBA00023166"/>
    </source>
</evidence>
<dbReference type="InterPro" id="IPR050426">
    <property type="entry name" value="Glycosyltransferase_28"/>
</dbReference>
<keyword evidence="4" id="KW-0328">Glycosyltransferase</keyword>
<feature type="domain" description="Erythromycin biosynthesis protein CIII-like C-terminal" evidence="13">
    <location>
        <begin position="579"/>
        <end position="661"/>
    </location>
</feature>
<dbReference type="InterPro" id="IPR004276">
    <property type="entry name" value="GlycoTrans_28_N"/>
</dbReference>
<evidence type="ECO:0000256" key="1">
    <source>
        <dbReference type="ARBA" id="ARBA00006962"/>
    </source>
</evidence>
<reference evidence="15" key="1">
    <citation type="submission" date="2013-06" db="EMBL/GenBank/DDBJ databases">
        <authorList>
            <person name="Zhao Q."/>
        </authorList>
    </citation>
    <scope>NUCLEOTIDE SEQUENCE</scope>
    <source>
        <strain evidence="15">cv. W1943</strain>
    </source>
</reference>
<dbReference type="GO" id="GO:0005975">
    <property type="term" value="P:carbohydrate metabolic process"/>
    <property type="evidence" value="ECO:0007669"/>
    <property type="project" value="InterPro"/>
</dbReference>
<organism evidence="14 15">
    <name type="scientific">Oryza rufipogon</name>
    <name type="common">Brownbeard rice</name>
    <name type="synonym">Asian wild rice</name>
    <dbReference type="NCBI Taxonomy" id="4529"/>
    <lineage>
        <taxon>Eukaryota</taxon>
        <taxon>Viridiplantae</taxon>
        <taxon>Streptophyta</taxon>
        <taxon>Embryophyta</taxon>
        <taxon>Tracheophyta</taxon>
        <taxon>Spermatophyta</taxon>
        <taxon>Magnoliopsida</taxon>
        <taxon>Liliopsida</taxon>
        <taxon>Poales</taxon>
        <taxon>Poaceae</taxon>
        <taxon>BOP clade</taxon>
        <taxon>Oryzoideae</taxon>
        <taxon>Oryzeae</taxon>
        <taxon>Oryzinae</taxon>
        <taxon>Oryza</taxon>
    </lineage>
</organism>
<dbReference type="Pfam" id="PF06722">
    <property type="entry name" value="EryCIII-like_C"/>
    <property type="match status" value="1"/>
</dbReference>
<dbReference type="Proteomes" id="UP000008022">
    <property type="component" value="Unassembled WGS sequence"/>
</dbReference>
<keyword evidence="10" id="KW-0753">Steroid metabolism</keyword>
<feature type="compositionally biased region" description="Low complexity" evidence="11">
    <location>
        <begin position="21"/>
        <end position="44"/>
    </location>
</feature>
<evidence type="ECO:0000313" key="15">
    <source>
        <dbReference type="Proteomes" id="UP000008022"/>
    </source>
</evidence>
<keyword evidence="7" id="KW-0756">Sterol biosynthesis</keyword>